<proteinExistence type="predicted"/>
<comment type="caution">
    <text evidence="2">The sequence shown here is derived from an EMBL/GenBank/DDBJ whole genome shotgun (WGS) entry which is preliminary data.</text>
</comment>
<dbReference type="InterPro" id="IPR012495">
    <property type="entry name" value="TadE-like_dom"/>
</dbReference>
<dbReference type="EMBL" id="WTPX01000144">
    <property type="protein sequence ID" value="NNJ27351.1"/>
    <property type="molecule type" value="Genomic_DNA"/>
</dbReference>
<dbReference type="Proteomes" id="UP000609651">
    <property type="component" value="Unassembled WGS sequence"/>
</dbReference>
<evidence type="ECO:0000313" key="2">
    <source>
        <dbReference type="EMBL" id="NNJ27351.1"/>
    </source>
</evidence>
<organism evidence="2 3">
    <name type="scientific">Alienimonas chondri</name>
    <dbReference type="NCBI Taxonomy" id="2681879"/>
    <lineage>
        <taxon>Bacteria</taxon>
        <taxon>Pseudomonadati</taxon>
        <taxon>Planctomycetota</taxon>
        <taxon>Planctomycetia</taxon>
        <taxon>Planctomycetales</taxon>
        <taxon>Planctomycetaceae</taxon>
        <taxon>Alienimonas</taxon>
    </lineage>
</organism>
<feature type="domain" description="TadE-like" evidence="1">
    <location>
        <begin position="2"/>
        <end position="40"/>
    </location>
</feature>
<protein>
    <recommendedName>
        <fullName evidence="1">TadE-like domain-containing protein</fullName>
    </recommendedName>
</protein>
<evidence type="ECO:0000313" key="3">
    <source>
        <dbReference type="Proteomes" id="UP000609651"/>
    </source>
</evidence>
<sequence length="145" mass="15260">MTEFAVCLPLFGLFLAAILEINHASMTAATMRAAAEKAGRMGVMDGVTTAEVETLARETAGAAVPNGNIRVHVKNAAAFDSGGDPSEIAVDSLPDIEVADARPRQLFVVRVEVTYADVSLIPPFLLKGPDGGPKVIYGQAVNRHE</sequence>
<accession>A0ABX1VIT1</accession>
<keyword evidence="3" id="KW-1185">Reference proteome</keyword>
<evidence type="ECO:0000259" key="1">
    <source>
        <dbReference type="Pfam" id="PF07811"/>
    </source>
</evidence>
<gene>
    <name evidence="2" type="ORF">LzC2_34530</name>
</gene>
<name>A0ABX1VIT1_9PLAN</name>
<dbReference type="Pfam" id="PF07811">
    <property type="entry name" value="TadE"/>
    <property type="match status" value="1"/>
</dbReference>
<reference evidence="2 3" key="1">
    <citation type="journal article" date="2020" name="Syst. Appl. Microbiol.">
        <title>Alienimonas chondri sp. nov., a novel planctomycete isolated from the biofilm of the red alga Chondrus crispus.</title>
        <authorList>
            <person name="Vitorino I."/>
            <person name="Albuquerque L."/>
            <person name="Wiegand S."/>
            <person name="Kallscheuer N."/>
            <person name="da Costa M.S."/>
            <person name="Lobo-da-Cunha A."/>
            <person name="Jogler C."/>
            <person name="Lage O.M."/>
        </authorList>
    </citation>
    <scope>NUCLEOTIDE SEQUENCE [LARGE SCALE GENOMIC DNA]</scope>
    <source>
        <strain evidence="2 3">LzC2</strain>
    </source>
</reference>